<dbReference type="InterPro" id="IPR013655">
    <property type="entry name" value="PAS_fold_3"/>
</dbReference>
<dbReference type="Proteomes" id="UP000239907">
    <property type="component" value="Unassembled WGS sequence"/>
</dbReference>
<dbReference type="InterPro" id="IPR001932">
    <property type="entry name" value="PPM-type_phosphatase-like_dom"/>
</dbReference>
<sequence>MVVMQTAAEDRLELALRASNEGIWQWDVIGQEVSYSERVLKFLGYASGDAPNVFMHPDLYLHENDLPKFRQSIRDIIRKNGSELIAVDCRYRRPEGHFAWLRIRGACVRDDDGNVTHIAGSMIDISRRKNAEHALDDERHLLRQLIENIPNNIYFKDKDSRFVMANKATAEKMGLSSPSELVGKSDHDFFDAVHADKSLSDEVRIMKTLERQEESLERETWEGEKDTWVLTSKLPWLDSKGAVRGIFGVTSDVSDMVNVQIRLSNAAAELKERNKDYQEELELARQVQQSVLDLKPNPFPRGTASAGITAKFSTLYKPDSEMAGDFYEIFPISDTKAGVLICDVMGHGVRAALVVAMLRGLIEKESDSASSPEWFLYGLNDSLVNIFSHAGIQMFATALYLVIDVKEATLEFATAGHPMPILVKGGVASKLNSEKIVRGPALGLVPEAPYGADKISLSSIDQLFLFTDGIYEIEGVDGEEFGVERMLEVLSSNARKTGSDALDRLIEAGTMHAQSNNLGDDVCMLAIDIEPNG</sequence>
<dbReference type="NCBIfam" id="TIGR00229">
    <property type="entry name" value="sensory_box"/>
    <property type="match status" value="2"/>
</dbReference>
<proteinExistence type="predicted"/>
<dbReference type="Pfam" id="PF08447">
    <property type="entry name" value="PAS_3"/>
    <property type="match status" value="1"/>
</dbReference>
<dbReference type="PROSITE" id="PS51746">
    <property type="entry name" value="PPM_2"/>
    <property type="match status" value="1"/>
</dbReference>
<feature type="coiled-coil region" evidence="2">
    <location>
        <begin position="260"/>
        <end position="287"/>
    </location>
</feature>
<dbReference type="Pfam" id="PF08448">
    <property type="entry name" value="PAS_4"/>
    <property type="match status" value="1"/>
</dbReference>
<dbReference type="GO" id="GO:0016791">
    <property type="term" value="F:phosphatase activity"/>
    <property type="evidence" value="ECO:0007669"/>
    <property type="project" value="TreeGrafter"/>
</dbReference>
<dbReference type="SMART" id="SM00086">
    <property type="entry name" value="PAC"/>
    <property type="match status" value="1"/>
</dbReference>
<dbReference type="InterPro" id="IPR052016">
    <property type="entry name" value="Bact_Sigma-Reg"/>
</dbReference>
<organism evidence="6 7">
    <name type="scientific">Rubritalea profundi</name>
    <dbReference type="NCBI Taxonomy" id="1658618"/>
    <lineage>
        <taxon>Bacteria</taxon>
        <taxon>Pseudomonadati</taxon>
        <taxon>Verrucomicrobiota</taxon>
        <taxon>Verrucomicrobiia</taxon>
        <taxon>Verrucomicrobiales</taxon>
        <taxon>Rubritaleaceae</taxon>
        <taxon>Rubritalea</taxon>
    </lineage>
</organism>
<evidence type="ECO:0000256" key="1">
    <source>
        <dbReference type="ARBA" id="ARBA00022801"/>
    </source>
</evidence>
<evidence type="ECO:0000259" key="4">
    <source>
        <dbReference type="PROSITE" id="PS50113"/>
    </source>
</evidence>
<reference evidence="6 7" key="1">
    <citation type="submission" date="2016-12" db="EMBL/GenBank/DDBJ databases">
        <title>Study of bacterial adaptation to deep sea.</title>
        <authorList>
            <person name="Song J."/>
            <person name="Yoshizawa S."/>
            <person name="Kogure K."/>
        </authorList>
    </citation>
    <scope>NUCLEOTIDE SEQUENCE [LARGE SCALE GENOMIC DNA]</scope>
    <source>
        <strain evidence="6 7">SAORIC-165</strain>
    </source>
</reference>
<dbReference type="PROSITE" id="PS50112">
    <property type="entry name" value="PAS"/>
    <property type="match status" value="2"/>
</dbReference>
<dbReference type="EMBL" id="MQWA01000001">
    <property type="protein sequence ID" value="PQJ27462.1"/>
    <property type="molecule type" value="Genomic_DNA"/>
</dbReference>
<feature type="domain" description="PPM-type phosphatase" evidence="5">
    <location>
        <begin position="308"/>
        <end position="529"/>
    </location>
</feature>
<keyword evidence="7" id="KW-1185">Reference proteome</keyword>
<dbReference type="SMART" id="SM00091">
    <property type="entry name" value="PAS"/>
    <property type="match status" value="2"/>
</dbReference>
<name>A0A2S7TZF8_9BACT</name>
<dbReference type="OrthoDB" id="9763484at2"/>
<gene>
    <name evidence="6" type="ORF">BSZ32_02420</name>
</gene>
<evidence type="ECO:0000259" key="5">
    <source>
        <dbReference type="PROSITE" id="PS51746"/>
    </source>
</evidence>
<dbReference type="InterPro" id="IPR000014">
    <property type="entry name" value="PAS"/>
</dbReference>
<feature type="domain" description="PAC" evidence="4">
    <location>
        <begin position="85"/>
        <end position="137"/>
    </location>
</feature>
<dbReference type="CDD" id="cd00130">
    <property type="entry name" value="PAS"/>
    <property type="match status" value="2"/>
</dbReference>
<keyword evidence="1" id="KW-0378">Hydrolase</keyword>
<dbReference type="InterPro" id="IPR001610">
    <property type="entry name" value="PAC"/>
</dbReference>
<comment type="caution">
    <text evidence="6">The sequence shown here is derived from an EMBL/GenBank/DDBJ whole genome shotgun (WGS) entry which is preliminary data.</text>
</comment>
<dbReference type="InterPro" id="IPR035965">
    <property type="entry name" value="PAS-like_dom_sf"/>
</dbReference>
<dbReference type="SUPFAM" id="SSF55785">
    <property type="entry name" value="PYP-like sensor domain (PAS domain)"/>
    <property type="match status" value="2"/>
</dbReference>
<dbReference type="PROSITE" id="PS50113">
    <property type="entry name" value="PAC"/>
    <property type="match status" value="2"/>
</dbReference>
<protein>
    <recommendedName>
        <fullName evidence="8">PAC domain-containing protein</fullName>
    </recommendedName>
</protein>
<dbReference type="InterPro" id="IPR013656">
    <property type="entry name" value="PAS_4"/>
</dbReference>
<dbReference type="Gene3D" id="3.30.450.20">
    <property type="entry name" value="PAS domain"/>
    <property type="match status" value="2"/>
</dbReference>
<dbReference type="Gene3D" id="3.60.40.10">
    <property type="entry name" value="PPM-type phosphatase domain"/>
    <property type="match status" value="1"/>
</dbReference>
<evidence type="ECO:0008006" key="8">
    <source>
        <dbReference type="Google" id="ProtNLM"/>
    </source>
</evidence>
<dbReference type="AlphaFoldDB" id="A0A2S7TZF8"/>
<accession>A0A2S7TZF8</accession>
<evidence type="ECO:0000259" key="3">
    <source>
        <dbReference type="PROSITE" id="PS50112"/>
    </source>
</evidence>
<dbReference type="SMART" id="SM00331">
    <property type="entry name" value="PP2C_SIG"/>
    <property type="match status" value="1"/>
</dbReference>
<evidence type="ECO:0000313" key="7">
    <source>
        <dbReference type="Proteomes" id="UP000239907"/>
    </source>
</evidence>
<keyword evidence="2" id="KW-0175">Coiled coil</keyword>
<dbReference type="RefSeq" id="WP_105041947.1">
    <property type="nucleotide sequence ID" value="NZ_MQWA01000001.1"/>
</dbReference>
<feature type="domain" description="PAS" evidence="3">
    <location>
        <begin position="8"/>
        <end position="80"/>
    </location>
</feature>
<dbReference type="PANTHER" id="PTHR43156:SF2">
    <property type="entry name" value="STAGE II SPORULATION PROTEIN E"/>
    <property type="match status" value="1"/>
</dbReference>
<dbReference type="Pfam" id="PF07228">
    <property type="entry name" value="SpoIIE"/>
    <property type="match status" value="1"/>
</dbReference>
<evidence type="ECO:0000313" key="6">
    <source>
        <dbReference type="EMBL" id="PQJ27462.1"/>
    </source>
</evidence>
<dbReference type="InterPro" id="IPR000700">
    <property type="entry name" value="PAS-assoc_C"/>
</dbReference>
<evidence type="ECO:0000256" key="2">
    <source>
        <dbReference type="SAM" id="Coils"/>
    </source>
</evidence>
<feature type="domain" description="PAC" evidence="4">
    <location>
        <begin position="210"/>
        <end position="265"/>
    </location>
</feature>
<dbReference type="SUPFAM" id="SSF81606">
    <property type="entry name" value="PP2C-like"/>
    <property type="match status" value="1"/>
</dbReference>
<dbReference type="PANTHER" id="PTHR43156">
    <property type="entry name" value="STAGE II SPORULATION PROTEIN E-RELATED"/>
    <property type="match status" value="1"/>
</dbReference>
<dbReference type="InterPro" id="IPR036457">
    <property type="entry name" value="PPM-type-like_dom_sf"/>
</dbReference>
<feature type="domain" description="PAS" evidence="3">
    <location>
        <begin position="138"/>
        <end position="176"/>
    </location>
</feature>